<dbReference type="Proteomes" id="UP001243375">
    <property type="component" value="Unassembled WGS sequence"/>
</dbReference>
<name>A0ACC2WXD9_9TREE</name>
<protein>
    <submittedName>
        <fullName evidence="1">Uncharacterized protein</fullName>
    </submittedName>
</protein>
<keyword evidence="2" id="KW-1185">Reference proteome</keyword>
<comment type="caution">
    <text evidence="1">The sequence shown here is derived from an EMBL/GenBank/DDBJ whole genome shotgun (WGS) entry which is preliminary data.</text>
</comment>
<proteinExistence type="predicted"/>
<gene>
    <name evidence="1" type="ORF">QFC22_004757</name>
</gene>
<accession>A0ACC2WXD9</accession>
<organism evidence="1 2">
    <name type="scientific">Naganishia vaughanmartiniae</name>
    <dbReference type="NCBI Taxonomy" id="1424756"/>
    <lineage>
        <taxon>Eukaryota</taxon>
        <taxon>Fungi</taxon>
        <taxon>Dikarya</taxon>
        <taxon>Basidiomycota</taxon>
        <taxon>Agaricomycotina</taxon>
        <taxon>Tremellomycetes</taxon>
        <taxon>Filobasidiales</taxon>
        <taxon>Filobasidiaceae</taxon>
        <taxon>Naganishia</taxon>
    </lineage>
</organism>
<evidence type="ECO:0000313" key="2">
    <source>
        <dbReference type="Proteomes" id="UP001243375"/>
    </source>
</evidence>
<evidence type="ECO:0000313" key="1">
    <source>
        <dbReference type="EMBL" id="KAJ9116317.1"/>
    </source>
</evidence>
<sequence>MDVDQTKTLFSIPIEVLQIVFNCLQVDRQFKSLANLNICCKLLAEGTLPYLYKEVHWKDADCKMYKEMLDDKVIPKGWKHIQYLFLHDQADNYKGLPHSMIDSIIDMNRQLNQSVDLSLDQLCHTFFPRIIFKAGRTSPGAVASGYCPATHGTWSDTLSMRNATMNNSDMVRTLLDGIQVAGWSKKKFSKAERGSKKERPSWQQCLSDTELQPKMTYKQPQVDWKTYSDQSPCAGRMEREGDAGKVVENLADSSSLDNGRGNEDKPQGGEVEAASDVPVRQFPTKDLLELGPSVQSDQQAHPFTTSEDEGDEHRNIDSDMNGKSNDYDNDDEDNIGDDNDEVDSTFAGDHSLFLLVKSSPDNTLLVEVPGFVDLNLTFAISKDNKDPLVCRIIPVYQLYAAFKAVSGVVAEESSAEGMCLKISGQSVTHSMRVWIDTLLNCLDDGTLLPCPSGGRLIFDDCRDPIDEPDDFVDSLCEVQSMILRRVTTEEKLAMLPGEICLFSGRCDDSYLDGNEEEYGGEEQPDFVRGNVNLTSLERAKYVRSGIQMRNCIDLWPARVFENGEELIGDERRKAEKLLGAKIIL</sequence>
<reference evidence="1" key="1">
    <citation type="submission" date="2023-04" db="EMBL/GenBank/DDBJ databases">
        <title>Draft Genome sequencing of Naganishia species isolated from polar environments using Oxford Nanopore Technology.</title>
        <authorList>
            <person name="Leo P."/>
            <person name="Venkateswaran K."/>
        </authorList>
    </citation>
    <scope>NUCLEOTIDE SEQUENCE</scope>
    <source>
        <strain evidence="1">MNA-CCFEE 5425</strain>
    </source>
</reference>
<dbReference type="EMBL" id="JASBWU010000014">
    <property type="protein sequence ID" value="KAJ9116317.1"/>
    <property type="molecule type" value="Genomic_DNA"/>
</dbReference>